<dbReference type="OrthoDB" id="9813569at2"/>
<evidence type="ECO:0000256" key="2">
    <source>
        <dbReference type="ARBA" id="ARBA00022679"/>
    </source>
</evidence>
<feature type="domain" description="Carbohydrate kinase PfkB" evidence="4">
    <location>
        <begin position="59"/>
        <end position="327"/>
    </location>
</feature>
<evidence type="ECO:0000256" key="3">
    <source>
        <dbReference type="ARBA" id="ARBA00022777"/>
    </source>
</evidence>
<dbReference type="SUPFAM" id="SSF53613">
    <property type="entry name" value="Ribokinase-like"/>
    <property type="match status" value="1"/>
</dbReference>
<name>A0A844YC56_9SPHN</name>
<dbReference type="InterPro" id="IPR052700">
    <property type="entry name" value="Carb_kinase_PfkB-like"/>
</dbReference>
<dbReference type="PANTHER" id="PTHR43320:SF3">
    <property type="entry name" value="CARBOHYDRATE KINASE PFKB DOMAIN-CONTAINING PROTEIN"/>
    <property type="match status" value="1"/>
</dbReference>
<dbReference type="Proteomes" id="UP000430272">
    <property type="component" value="Unassembled WGS sequence"/>
</dbReference>
<dbReference type="CDD" id="cd01168">
    <property type="entry name" value="adenosine_kinase"/>
    <property type="match status" value="1"/>
</dbReference>
<keyword evidence="3 5" id="KW-0418">Kinase</keyword>
<dbReference type="EMBL" id="WTYD01000002">
    <property type="protein sequence ID" value="MXO54823.1"/>
    <property type="molecule type" value="Genomic_DNA"/>
</dbReference>
<comment type="caution">
    <text evidence="5">The sequence shown here is derived from an EMBL/GenBank/DDBJ whole genome shotgun (WGS) entry which is preliminary data.</text>
</comment>
<reference evidence="5 6" key="1">
    <citation type="submission" date="2019-12" db="EMBL/GenBank/DDBJ databases">
        <title>Genomic-based taxomic classification of the family Erythrobacteraceae.</title>
        <authorList>
            <person name="Xu L."/>
        </authorList>
    </citation>
    <scope>NUCLEOTIDE SEQUENCE [LARGE SCALE GENOMIC DNA]</scope>
    <source>
        <strain evidence="5 6">JCM 17468</strain>
    </source>
</reference>
<evidence type="ECO:0000259" key="4">
    <source>
        <dbReference type="Pfam" id="PF00294"/>
    </source>
</evidence>
<dbReference type="AlphaFoldDB" id="A0A844YC56"/>
<protein>
    <submittedName>
        <fullName evidence="5">Adenosine kinase</fullName>
    </submittedName>
</protein>
<evidence type="ECO:0000313" key="6">
    <source>
        <dbReference type="Proteomes" id="UP000430272"/>
    </source>
</evidence>
<keyword evidence="2" id="KW-0808">Transferase</keyword>
<gene>
    <name evidence="5" type="ORF">GRI47_12505</name>
</gene>
<dbReference type="Pfam" id="PF00294">
    <property type="entry name" value="PfkB"/>
    <property type="match status" value="1"/>
</dbReference>
<dbReference type="InterPro" id="IPR029056">
    <property type="entry name" value="Ribokinase-like"/>
</dbReference>
<dbReference type="InterPro" id="IPR011611">
    <property type="entry name" value="PfkB_dom"/>
</dbReference>
<keyword evidence="6" id="KW-1185">Reference proteome</keyword>
<dbReference type="PROSITE" id="PS00584">
    <property type="entry name" value="PFKB_KINASES_2"/>
    <property type="match status" value="1"/>
</dbReference>
<proteinExistence type="inferred from homology"/>
<dbReference type="PANTHER" id="PTHR43320">
    <property type="entry name" value="SUGAR KINASE"/>
    <property type="match status" value="1"/>
</dbReference>
<comment type="similarity">
    <text evidence="1">Belongs to the carbohydrate kinase PfkB family.</text>
</comment>
<dbReference type="InterPro" id="IPR002173">
    <property type="entry name" value="Carboh/pur_kinase_PfkB_CS"/>
</dbReference>
<dbReference type="GO" id="GO:0016301">
    <property type="term" value="F:kinase activity"/>
    <property type="evidence" value="ECO:0007669"/>
    <property type="project" value="UniProtKB-KW"/>
</dbReference>
<dbReference type="Gene3D" id="3.40.1190.20">
    <property type="match status" value="1"/>
</dbReference>
<organism evidence="5 6">
    <name type="scientific">Qipengyuania pelagi</name>
    <dbReference type="NCBI Taxonomy" id="994320"/>
    <lineage>
        <taxon>Bacteria</taxon>
        <taxon>Pseudomonadati</taxon>
        <taxon>Pseudomonadota</taxon>
        <taxon>Alphaproteobacteria</taxon>
        <taxon>Sphingomonadales</taxon>
        <taxon>Erythrobacteraceae</taxon>
        <taxon>Qipengyuania</taxon>
    </lineage>
</organism>
<evidence type="ECO:0000313" key="5">
    <source>
        <dbReference type="EMBL" id="MXO54823.1"/>
    </source>
</evidence>
<dbReference type="RefSeq" id="WP_160661700.1">
    <property type="nucleotide sequence ID" value="NZ_BAABDV010000001.1"/>
</dbReference>
<evidence type="ECO:0000256" key="1">
    <source>
        <dbReference type="ARBA" id="ARBA00010688"/>
    </source>
</evidence>
<accession>A0A844YC56</accession>
<sequence length="340" mass="35742">MTDTAAPTKYDVIAIGNAIVDVMAPCEDALIGELGLNKGGMTLVDTERADELYQAMGPAKEISGGSAANTLAGMAALGAKCAFVGQVADDQLGEVFTHDIRAIGVAYETPARPAEGGEDSLPTARCLIFVTPDGERTMNTFLGATQFLPAEALDDDLIASAGILYLEGYLWDPEEPRRAMRRAIEVARKSGRKVAFTASESFVIDRHGDDFRALIDEGQIDILFVNETELATLTGESDFDAGLARLSGKIPTVVATRSARGAVAVQGETRAEVPAEPVDKVVDTTGAGDLFAAGFLTGHARGESLETCLTMGAVCAAEIISHYGARSEADLKALVEKRLG</sequence>